<sequence length="71" mass="7788">MASGNTTMRKMVGVTGRAGAGDVELEARSARAFKARSVWEVWSSTGMGQRCAEDSQVQHYSEKRLVRGLQL</sequence>
<comment type="caution">
    <text evidence="1">The sequence shown here is derived from an EMBL/GenBank/DDBJ whole genome shotgun (WGS) entry which is preliminary data.</text>
</comment>
<proteinExistence type="predicted"/>
<keyword evidence="2" id="KW-1185">Reference proteome</keyword>
<protein>
    <submittedName>
        <fullName evidence="1">Uncharacterized protein</fullName>
    </submittedName>
</protein>
<dbReference type="Proteomes" id="UP001066276">
    <property type="component" value="Chromosome 5"/>
</dbReference>
<gene>
    <name evidence="1" type="ORF">NDU88_007657</name>
</gene>
<evidence type="ECO:0000313" key="2">
    <source>
        <dbReference type="Proteomes" id="UP001066276"/>
    </source>
</evidence>
<organism evidence="1 2">
    <name type="scientific">Pleurodeles waltl</name>
    <name type="common">Iberian ribbed newt</name>
    <dbReference type="NCBI Taxonomy" id="8319"/>
    <lineage>
        <taxon>Eukaryota</taxon>
        <taxon>Metazoa</taxon>
        <taxon>Chordata</taxon>
        <taxon>Craniata</taxon>
        <taxon>Vertebrata</taxon>
        <taxon>Euteleostomi</taxon>
        <taxon>Amphibia</taxon>
        <taxon>Batrachia</taxon>
        <taxon>Caudata</taxon>
        <taxon>Salamandroidea</taxon>
        <taxon>Salamandridae</taxon>
        <taxon>Pleurodelinae</taxon>
        <taxon>Pleurodeles</taxon>
    </lineage>
</organism>
<dbReference type="AlphaFoldDB" id="A0AAV7RRK4"/>
<evidence type="ECO:0000313" key="1">
    <source>
        <dbReference type="EMBL" id="KAJ1154914.1"/>
    </source>
</evidence>
<name>A0AAV7RRK4_PLEWA</name>
<dbReference type="EMBL" id="JANPWB010000009">
    <property type="protein sequence ID" value="KAJ1154914.1"/>
    <property type="molecule type" value="Genomic_DNA"/>
</dbReference>
<accession>A0AAV7RRK4</accession>
<reference evidence="1" key="1">
    <citation type="journal article" date="2022" name="bioRxiv">
        <title>Sequencing and chromosome-scale assembly of the giantPleurodeles waltlgenome.</title>
        <authorList>
            <person name="Brown T."/>
            <person name="Elewa A."/>
            <person name="Iarovenko S."/>
            <person name="Subramanian E."/>
            <person name="Araus A.J."/>
            <person name="Petzold A."/>
            <person name="Susuki M."/>
            <person name="Suzuki K.-i.T."/>
            <person name="Hayashi T."/>
            <person name="Toyoda A."/>
            <person name="Oliveira C."/>
            <person name="Osipova E."/>
            <person name="Leigh N.D."/>
            <person name="Simon A."/>
            <person name="Yun M.H."/>
        </authorList>
    </citation>
    <scope>NUCLEOTIDE SEQUENCE</scope>
    <source>
        <strain evidence="1">20211129_DDA</strain>
        <tissue evidence="1">Liver</tissue>
    </source>
</reference>